<organism evidence="1">
    <name type="scientific">Burkholderia pseudomallei 1710a</name>
    <dbReference type="NCBI Taxonomy" id="320371"/>
    <lineage>
        <taxon>Bacteria</taxon>
        <taxon>Pseudomonadati</taxon>
        <taxon>Pseudomonadota</taxon>
        <taxon>Betaproteobacteria</taxon>
        <taxon>Burkholderiales</taxon>
        <taxon>Burkholderiaceae</taxon>
        <taxon>Burkholderia</taxon>
        <taxon>pseudomallei group</taxon>
    </lineage>
</organism>
<evidence type="ECO:0000313" key="1">
    <source>
        <dbReference type="EMBL" id="EET09192.1"/>
    </source>
</evidence>
<dbReference type="Proteomes" id="UP000001812">
    <property type="component" value="Chromosome I"/>
</dbReference>
<name>A0A0E1WHU3_BURPE</name>
<reference evidence="1" key="1">
    <citation type="submission" date="2009-05" db="EMBL/GenBank/DDBJ databases">
        <authorList>
            <person name="Harkins D.M."/>
            <person name="DeShazer D."/>
            <person name="Woods D.E."/>
            <person name="Brinkac L.M."/>
            <person name="Brown K.A."/>
            <person name="Hung G.C."/>
            <person name="Tuanyok A."/>
            <person name="Zhang B."/>
            <person name="Nierman W.C."/>
        </authorList>
    </citation>
    <scope>NUCLEOTIDE SEQUENCE [LARGE SCALE GENOMIC DNA]</scope>
    <source>
        <strain evidence="1">1710a</strain>
    </source>
</reference>
<accession>A0A0E1WHU3</accession>
<protein>
    <submittedName>
        <fullName evidence="1">Uncharacterized protein</fullName>
    </submittedName>
</protein>
<sequence length="57" mass="5922">MLAEHPAPEIAIDRIQAWGDQDCPPHGIVTAGSADASAQAKHRIEQGTAAWTSGTGE</sequence>
<dbReference type="HOGENOM" id="CLU_2987816_0_0_4"/>
<proteinExistence type="predicted"/>
<dbReference type="EMBL" id="CM000832">
    <property type="protein sequence ID" value="EET09192.1"/>
    <property type="molecule type" value="Genomic_DNA"/>
</dbReference>
<gene>
    <name evidence="1" type="ORF">BURPS1710A_2513</name>
</gene>
<dbReference type="AlphaFoldDB" id="A0A0E1WHU3"/>